<evidence type="ECO:0000259" key="9">
    <source>
        <dbReference type="PROSITE" id="PS51755"/>
    </source>
</evidence>
<keyword evidence="1 6" id="KW-0597">Phosphoprotein</keyword>
<feature type="domain" description="Response regulatory" evidence="8">
    <location>
        <begin position="2"/>
        <end position="116"/>
    </location>
</feature>
<dbReference type="PANTHER" id="PTHR48111">
    <property type="entry name" value="REGULATOR OF RPOS"/>
    <property type="match status" value="1"/>
</dbReference>
<evidence type="ECO:0000313" key="11">
    <source>
        <dbReference type="Proteomes" id="UP000286701"/>
    </source>
</evidence>
<dbReference type="Proteomes" id="UP000286701">
    <property type="component" value="Unassembled WGS sequence"/>
</dbReference>
<dbReference type="InterPro" id="IPR039420">
    <property type="entry name" value="WalR-like"/>
</dbReference>
<dbReference type="Gene3D" id="3.40.50.2300">
    <property type="match status" value="1"/>
</dbReference>
<sequence length="225" mass="25781">MKLLVIEDEREISESICQYFAGEDFLCETAFDYRAAIEMINMNEYVCILLDITLPNGNGLDILKELKKMEKADGVIIISARNSMDDKIKGLETGADDYLVKPFHLPELGARVASIIRRRSFGGKSQIALDHLVLDVFKKTLKLKDEDIPLTRKEYELLLYFIGNKNKVVTKEAIVEHLWGSHIDMLDNYDFIYAHIKNLRKKLVQAGCPDYIKVAYGLGYKFTIH</sequence>
<dbReference type="InterPro" id="IPR016032">
    <property type="entry name" value="Sig_transdc_resp-reg_C-effctor"/>
</dbReference>
<evidence type="ECO:0000256" key="1">
    <source>
        <dbReference type="ARBA" id="ARBA00022553"/>
    </source>
</evidence>
<name>A0A444MHC6_9SPHI</name>
<protein>
    <submittedName>
        <fullName evidence="10">Response regulator transcription factor</fullName>
    </submittedName>
</protein>
<keyword evidence="4 7" id="KW-0238">DNA-binding</keyword>
<dbReference type="PROSITE" id="PS50110">
    <property type="entry name" value="RESPONSE_REGULATORY"/>
    <property type="match status" value="1"/>
</dbReference>
<dbReference type="PROSITE" id="PS51755">
    <property type="entry name" value="OMPR_PHOB"/>
    <property type="match status" value="1"/>
</dbReference>
<dbReference type="InterPro" id="IPR001789">
    <property type="entry name" value="Sig_transdc_resp-reg_receiver"/>
</dbReference>
<dbReference type="InterPro" id="IPR036388">
    <property type="entry name" value="WH-like_DNA-bd_sf"/>
</dbReference>
<evidence type="ECO:0000256" key="4">
    <source>
        <dbReference type="ARBA" id="ARBA00023125"/>
    </source>
</evidence>
<dbReference type="Pfam" id="PF00072">
    <property type="entry name" value="Response_reg"/>
    <property type="match status" value="1"/>
</dbReference>
<dbReference type="CDD" id="cd00383">
    <property type="entry name" value="trans_reg_C"/>
    <property type="match status" value="1"/>
</dbReference>
<evidence type="ECO:0000259" key="8">
    <source>
        <dbReference type="PROSITE" id="PS50110"/>
    </source>
</evidence>
<dbReference type="GO" id="GO:0005829">
    <property type="term" value="C:cytosol"/>
    <property type="evidence" value="ECO:0007669"/>
    <property type="project" value="TreeGrafter"/>
</dbReference>
<dbReference type="SUPFAM" id="SSF52172">
    <property type="entry name" value="CheY-like"/>
    <property type="match status" value="1"/>
</dbReference>
<dbReference type="Gene3D" id="1.10.10.10">
    <property type="entry name" value="Winged helix-like DNA-binding domain superfamily/Winged helix DNA-binding domain"/>
    <property type="match status" value="1"/>
</dbReference>
<keyword evidence="3" id="KW-0805">Transcription regulation</keyword>
<dbReference type="OrthoDB" id="9790442at2"/>
<dbReference type="Gene3D" id="6.10.250.690">
    <property type="match status" value="1"/>
</dbReference>
<keyword evidence="2" id="KW-0902">Two-component regulatory system</keyword>
<evidence type="ECO:0000256" key="2">
    <source>
        <dbReference type="ARBA" id="ARBA00023012"/>
    </source>
</evidence>
<evidence type="ECO:0000313" key="10">
    <source>
        <dbReference type="EMBL" id="RWY46058.1"/>
    </source>
</evidence>
<keyword evidence="5" id="KW-0804">Transcription</keyword>
<keyword evidence="11" id="KW-1185">Reference proteome</keyword>
<evidence type="ECO:0000256" key="3">
    <source>
        <dbReference type="ARBA" id="ARBA00023015"/>
    </source>
</evidence>
<dbReference type="GO" id="GO:0000976">
    <property type="term" value="F:transcription cis-regulatory region binding"/>
    <property type="evidence" value="ECO:0007669"/>
    <property type="project" value="TreeGrafter"/>
</dbReference>
<dbReference type="SUPFAM" id="SSF46894">
    <property type="entry name" value="C-terminal effector domain of the bipartite response regulators"/>
    <property type="match status" value="1"/>
</dbReference>
<comment type="caution">
    <text evidence="10">The sequence shown here is derived from an EMBL/GenBank/DDBJ whole genome shotgun (WGS) entry which is preliminary data.</text>
</comment>
<dbReference type="PANTHER" id="PTHR48111:SF22">
    <property type="entry name" value="REGULATOR OF RPOS"/>
    <property type="match status" value="1"/>
</dbReference>
<dbReference type="SMART" id="SM00448">
    <property type="entry name" value="REC"/>
    <property type="match status" value="1"/>
</dbReference>
<dbReference type="EMBL" id="SBIW01000031">
    <property type="protein sequence ID" value="RWY46058.1"/>
    <property type="molecule type" value="Genomic_DNA"/>
</dbReference>
<dbReference type="Pfam" id="PF00486">
    <property type="entry name" value="Trans_reg_C"/>
    <property type="match status" value="1"/>
</dbReference>
<evidence type="ECO:0000256" key="5">
    <source>
        <dbReference type="ARBA" id="ARBA00023163"/>
    </source>
</evidence>
<dbReference type="GO" id="GO:0006355">
    <property type="term" value="P:regulation of DNA-templated transcription"/>
    <property type="evidence" value="ECO:0007669"/>
    <property type="project" value="InterPro"/>
</dbReference>
<dbReference type="InterPro" id="IPR001867">
    <property type="entry name" value="OmpR/PhoB-type_DNA-bd"/>
</dbReference>
<feature type="domain" description="OmpR/PhoB-type" evidence="9">
    <location>
        <begin position="124"/>
        <end position="224"/>
    </location>
</feature>
<organism evidence="10 11">
    <name type="scientific">Mucilaginibacter gilvus</name>
    <dbReference type="NCBI Taxonomy" id="2305909"/>
    <lineage>
        <taxon>Bacteria</taxon>
        <taxon>Pseudomonadati</taxon>
        <taxon>Bacteroidota</taxon>
        <taxon>Sphingobacteriia</taxon>
        <taxon>Sphingobacteriales</taxon>
        <taxon>Sphingobacteriaceae</taxon>
        <taxon>Mucilaginibacter</taxon>
    </lineage>
</organism>
<dbReference type="AlphaFoldDB" id="A0A444MHC6"/>
<reference evidence="10 11" key="1">
    <citation type="submission" date="2019-01" db="EMBL/GenBank/DDBJ databases">
        <title>Mucilaginibacter antarcticum sp. nov., isolated from antarctic soil.</title>
        <authorList>
            <person name="Yan Y.-Q."/>
            <person name="Du Z.-J."/>
        </authorList>
    </citation>
    <scope>NUCLEOTIDE SEQUENCE [LARGE SCALE GENOMIC DNA]</scope>
    <source>
        <strain evidence="10 11">F01003</strain>
    </source>
</reference>
<proteinExistence type="predicted"/>
<evidence type="ECO:0000256" key="7">
    <source>
        <dbReference type="PROSITE-ProRule" id="PRU01091"/>
    </source>
</evidence>
<accession>A0A444MHC6</accession>
<dbReference type="RefSeq" id="WP_128536475.1">
    <property type="nucleotide sequence ID" value="NZ_SBIW01000031.1"/>
</dbReference>
<feature type="modified residue" description="4-aspartylphosphate" evidence="6">
    <location>
        <position position="51"/>
    </location>
</feature>
<dbReference type="GO" id="GO:0032993">
    <property type="term" value="C:protein-DNA complex"/>
    <property type="evidence" value="ECO:0007669"/>
    <property type="project" value="TreeGrafter"/>
</dbReference>
<gene>
    <name evidence="10" type="ORF">EPL05_23725</name>
</gene>
<feature type="DNA-binding region" description="OmpR/PhoB-type" evidence="7">
    <location>
        <begin position="124"/>
        <end position="224"/>
    </location>
</feature>
<dbReference type="GO" id="GO:0000156">
    <property type="term" value="F:phosphorelay response regulator activity"/>
    <property type="evidence" value="ECO:0007669"/>
    <property type="project" value="TreeGrafter"/>
</dbReference>
<dbReference type="InterPro" id="IPR011006">
    <property type="entry name" value="CheY-like_superfamily"/>
</dbReference>
<dbReference type="SMART" id="SM00862">
    <property type="entry name" value="Trans_reg_C"/>
    <property type="match status" value="1"/>
</dbReference>
<evidence type="ECO:0000256" key="6">
    <source>
        <dbReference type="PROSITE-ProRule" id="PRU00169"/>
    </source>
</evidence>